<dbReference type="Pfam" id="PF00076">
    <property type="entry name" value="RRM_1"/>
    <property type="match status" value="1"/>
</dbReference>
<dbReference type="InterPro" id="IPR035979">
    <property type="entry name" value="RBD_domain_sf"/>
</dbReference>
<dbReference type="InterPro" id="IPR012677">
    <property type="entry name" value="Nucleotide-bd_a/b_plait_sf"/>
</dbReference>
<dbReference type="Gene3D" id="3.30.70.330">
    <property type="match status" value="1"/>
</dbReference>
<proteinExistence type="evidence at transcript level"/>
<evidence type="ECO:0000256" key="1">
    <source>
        <dbReference type="ARBA" id="ARBA00004496"/>
    </source>
</evidence>
<evidence type="ECO:0000256" key="4">
    <source>
        <dbReference type="ARBA" id="ARBA00022782"/>
    </source>
</evidence>
<dbReference type="PANTHER" id="PTHR11176:SF10">
    <property type="entry name" value="PROTEIN BOULE-LIKE"/>
    <property type="match status" value="1"/>
</dbReference>
<dbReference type="GO" id="GO:0045948">
    <property type="term" value="P:positive regulation of translational initiation"/>
    <property type="evidence" value="ECO:0007669"/>
    <property type="project" value="TreeGrafter"/>
</dbReference>
<evidence type="ECO:0000259" key="12">
    <source>
        <dbReference type="SMART" id="SM00360"/>
    </source>
</evidence>
<dbReference type="GO" id="GO:0008494">
    <property type="term" value="F:translation activator activity"/>
    <property type="evidence" value="ECO:0007669"/>
    <property type="project" value="TreeGrafter"/>
</dbReference>
<evidence type="ECO:0000256" key="10">
    <source>
        <dbReference type="ARBA" id="ARBA00072848"/>
    </source>
</evidence>
<keyword evidence="3" id="KW-0963">Cytoplasm</keyword>
<dbReference type="InterPro" id="IPR000504">
    <property type="entry name" value="RRM_dom"/>
</dbReference>
<dbReference type="PANTHER" id="PTHR11176">
    <property type="entry name" value="BOULE-RELATED"/>
    <property type="match status" value="1"/>
</dbReference>
<evidence type="ECO:0000256" key="11">
    <source>
        <dbReference type="SAM" id="MobiDB-lite"/>
    </source>
</evidence>
<protein>
    <recommendedName>
        <fullName evidence="10">Protein boule-like</fullName>
    </recommendedName>
</protein>
<feature type="domain" description="RNA recognition motif" evidence="13">
    <location>
        <begin position="44"/>
        <end position="116"/>
    </location>
</feature>
<accession>A0A8G1GN23</accession>
<comment type="subcellular location">
    <subcellularLocation>
        <location evidence="1">Cytoplasm</location>
    </subcellularLocation>
</comment>
<keyword evidence="2" id="KW-0217">Developmental protein</keyword>
<keyword evidence="5" id="KW-0810">Translation regulation</keyword>
<feature type="compositionally biased region" description="Polar residues" evidence="11">
    <location>
        <begin position="1"/>
        <end position="12"/>
    </location>
</feature>
<dbReference type="FunFam" id="3.30.70.330:FF:000167">
    <property type="entry name" value="protein boule-like isoform X1"/>
    <property type="match status" value="1"/>
</dbReference>
<evidence type="ECO:0000256" key="9">
    <source>
        <dbReference type="ARBA" id="ARBA00062241"/>
    </source>
</evidence>
<dbReference type="GO" id="GO:0070935">
    <property type="term" value="P:3'-UTR-mediated mRNA stabilization"/>
    <property type="evidence" value="ECO:0007669"/>
    <property type="project" value="TreeGrafter"/>
</dbReference>
<keyword evidence="4" id="KW-0221">Differentiation</keyword>
<feature type="region of interest" description="Disordered" evidence="11">
    <location>
        <begin position="302"/>
        <end position="352"/>
    </location>
</feature>
<feature type="region of interest" description="Disordered" evidence="11">
    <location>
        <begin position="1"/>
        <end position="31"/>
    </location>
</feature>
<dbReference type="AlphaFoldDB" id="A0A8G1GN23"/>
<keyword evidence="6" id="KW-0744">Spermatogenesis</keyword>
<dbReference type="GO" id="GO:0030154">
    <property type="term" value="P:cell differentiation"/>
    <property type="evidence" value="ECO:0007669"/>
    <property type="project" value="UniProtKB-KW"/>
</dbReference>
<evidence type="ECO:0000256" key="6">
    <source>
        <dbReference type="ARBA" id="ARBA00022871"/>
    </source>
</evidence>
<evidence type="ECO:0000256" key="2">
    <source>
        <dbReference type="ARBA" id="ARBA00022473"/>
    </source>
</evidence>
<evidence type="ECO:0000259" key="13">
    <source>
        <dbReference type="SMART" id="SM00361"/>
    </source>
</evidence>
<feature type="compositionally biased region" description="Basic residues" evidence="11">
    <location>
        <begin position="303"/>
        <end position="312"/>
    </location>
</feature>
<name>A0A8G1GN23_COINA</name>
<sequence length="352" mass="38418">MDETSFISNQTQSSSPPPSSASPHQMAPLPVHHAPRYGTVIPNRIFVGGIDTKTSESDLRRFFSHYGAVREVKIVIDRAGVSKGYGFVTFETEEDAQKVLQETDRLSFRDKTLNIGQAIRKQQVGMLCGLVASGLNAPLPPPTPCSTMYLTTPTGYPYTYHNGVAYFQPPDMAATTTHTHWPSHSVSGSPAMVAPPVYPQPAYHHAYQTPGQCVIPSHHWGISQCPVASSPMMYQQPSELHCHPVEMAADGGCAQPSMPLTDPPLAEQTQMDVMVQTSYQHIYLPSPAAPGAIMMHRETTKEHKFHSSRRGFPHSFGGRRSGCGHISSSHVHNGHAPTEPPEIPAPQTTELL</sequence>
<comment type="subunit">
    <text evidence="9">Interacts with DAZ1 and DAZL.</text>
</comment>
<dbReference type="GO" id="GO:0051321">
    <property type="term" value="P:meiotic cell cycle"/>
    <property type="evidence" value="ECO:0007669"/>
    <property type="project" value="UniProtKB-ARBA"/>
</dbReference>
<dbReference type="GO" id="GO:0003730">
    <property type="term" value="F:mRNA 3'-UTR binding"/>
    <property type="evidence" value="ECO:0007669"/>
    <property type="project" value="TreeGrafter"/>
</dbReference>
<dbReference type="InterPro" id="IPR003954">
    <property type="entry name" value="RRM_euk-type"/>
</dbReference>
<evidence type="ECO:0000256" key="5">
    <source>
        <dbReference type="ARBA" id="ARBA00022845"/>
    </source>
</evidence>
<evidence type="ECO:0000313" key="14">
    <source>
        <dbReference type="EMBL" id="QZA76140.1"/>
    </source>
</evidence>
<dbReference type="SMART" id="SM00361">
    <property type="entry name" value="RRM_1"/>
    <property type="match status" value="1"/>
</dbReference>
<dbReference type="GO" id="GO:0005737">
    <property type="term" value="C:cytoplasm"/>
    <property type="evidence" value="ECO:0007669"/>
    <property type="project" value="UniProtKB-SubCell"/>
</dbReference>
<evidence type="ECO:0000256" key="3">
    <source>
        <dbReference type="ARBA" id="ARBA00022490"/>
    </source>
</evidence>
<feature type="domain" description="RRM" evidence="12">
    <location>
        <begin position="44"/>
        <end position="116"/>
    </location>
</feature>
<keyword evidence="7" id="KW-0694">RNA-binding</keyword>
<comment type="function">
    <text evidence="8">Probable RNA-binding protein, which may be required during spermatogenesis. May act by binding to the 3'-UTR of mRNAs and regulating their translation.</text>
</comment>
<organism evidence="14">
    <name type="scientific">Coilia nasus</name>
    <name type="common">Japanese grenadier anchovy</name>
    <dbReference type="NCBI Taxonomy" id="365059"/>
    <lineage>
        <taxon>Eukaryota</taxon>
        <taxon>Metazoa</taxon>
        <taxon>Chordata</taxon>
        <taxon>Craniata</taxon>
        <taxon>Vertebrata</taxon>
        <taxon>Euteleostomi</taxon>
        <taxon>Actinopterygii</taxon>
        <taxon>Neopterygii</taxon>
        <taxon>Teleostei</taxon>
        <taxon>Clupei</taxon>
        <taxon>Clupeiformes</taxon>
        <taxon>Clupeoidei</taxon>
        <taxon>Engraulidae</taxon>
        <taxon>Coilinae</taxon>
        <taxon>Coilia</taxon>
    </lineage>
</organism>
<dbReference type="EMBL" id="MT622507">
    <property type="protein sequence ID" value="QZA76140.1"/>
    <property type="molecule type" value="mRNA"/>
</dbReference>
<dbReference type="GO" id="GO:0007283">
    <property type="term" value="P:spermatogenesis"/>
    <property type="evidence" value="ECO:0007669"/>
    <property type="project" value="UniProtKB-KW"/>
</dbReference>
<evidence type="ECO:0000256" key="8">
    <source>
        <dbReference type="ARBA" id="ARBA00060279"/>
    </source>
</evidence>
<evidence type="ECO:0000256" key="7">
    <source>
        <dbReference type="ARBA" id="ARBA00022884"/>
    </source>
</evidence>
<dbReference type="SMART" id="SM00360">
    <property type="entry name" value="RRM"/>
    <property type="match status" value="1"/>
</dbReference>
<reference evidence="14" key="1">
    <citation type="submission" date="2020-06" db="EMBL/GenBank/DDBJ databases">
        <authorList>
            <person name="Song P."/>
        </authorList>
    </citation>
    <scope>NUCLEOTIDE SEQUENCE</scope>
    <source>
        <tissue evidence="14">Gonad</tissue>
    </source>
</reference>
<dbReference type="SUPFAM" id="SSF54928">
    <property type="entry name" value="RNA-binding domain, RBD"/>
    <property type="match status" value="1"/>
</dbReference>